<feature type="compositionally biased region" description="Low complexity" evidence="2">
    <location>
        <begin position="371"/>
        <end position="384"/>
    </location>
</feature>
<reference evidence="3 4" key="1">
    <citation type="journal article" date="2018" name="Sci. Rep.">
        <title>Raphidocelis subcapitata (=Pseudokirchneriella subcapitata) provides an insight into genome evolution and environmental adaptations in the Sphaeropleales.</title>
        <authorList>
            <person name="Suzuki S."/>
            <person name="Yamaguchi H."/>
            <person name="Nakajima N."/>
            <person name="Kawachi M."/>
        </authorList>
    </citation>
    <scope>NUCLEOTIDE SEQUENCE [LARGE SCALE GENOMIC DNA]</scope>
    <source>
        <strain evidence="3 4">NIES-35</strain>
    </source>
</reference>
<feature type="region of interest" description="Disordered" evidence="2">
    <location>
        <begin position="579"/>
        <end position="601"/>
    </location>
</feature>
<feature type="region of interest" description="Disordered" evidence="2">
    <location>
        <begin position="366"/>
        <end position="396"/>
    </location>
</feature>
<accession>A0A2V0PFF3</accession>
<dbReference type="AlphaFoldDB" id="A0A2V0PFF3"/>
<comment type="caution">
    <text evidence="3">The sequence shown here is derived from an EMBL/GenBank/DDBJ whole genome shotgun (WGS) entry which is preliminary data.</text>
</comment>
<gene>
    <name evidence="3" type="ORF">Rsub_09366</name>
</gene>
<feature type="compositionally biased region" description="Acidic residues" evidence="2">
    <location>
        <begin position="286"/>
        <end position="309"/>
    </location>
</feature>
<protein>
    <submittedName>
        <fullName evidence="3">Uncharacterized protein</fullName>
    </submittedName>
</protein>
<feature type="coiled-coil region" evidence="1">
    <location>
        <begin position="501"/>
        <end position="536"/>
    </location>
</feature>
<feature type="compositionally biased region" description="Basic and acidic residues" evidence="2">
    <location>
        <begin position="19"/>
        <end position="28"/>
    </location>
</feature>
<feature type="compositionally biased region" description="Low complexity" evidence="2">
    <location>
        <begin position="97"/>
        <end position="110"/>
    </location>
</feature>
<name>A0A2V0PFF3_9CHLO</name>
<feature type="compositionally biased region" description="Pro residues" evidence="2">
    <location>
        <begin position="30"/>
        <end position="45"/>
    </location>
</feature>
<dbReference type="EMBL" id="BDRX01000083">
    <property type="protein sequence ID" value="GBF96620.1"/>
    <property type="molecule type" value="Genomic_DNA"/>
</dbReference>
<keyword evidence="4" id="KW-1185">Reference proteome</keyword>
<dbReference type="InParanoid" id="A0A2V0PFF3"/>
<organism evidence="3 4">
    <name type="scientific">Raphidocelis subcapitata</name>
    <dbReference type="NCBI Taxonomy" id="307507"/>
    <lineage>
        <taxon>Eukaryota</taxon>
        <taxon>Viridiplantae</taxon>
        <taxon>Chlorophyta</taxon>
        <taxon>core chlorophytes</taxon>
        <taxon>Chlorophyceae</taxon>
        <taxon>CS clade</taxon>
        <taxon>Sphaeropleales</taxon>
        <taxon>Selenastraceae</taxon>
        <taxon>Raphidocelis</taxon>
    </lineage>
</organism>
<evidence type="ECO:0000256" key="1">
    <source>
        <dbReference type="SAM" id="Coils"/>
    </source>
</evidence>
<evidence type="ECO:0000256" key="2">
    <source>
        <dbReference type="SAM" id="MobiDB-lite"/>
    </source>
</evidence>
<sequence>MPVPAPAPAPAVVVVAPFAEREQQRRQQPEPTPALPKARPPPPHALEPLQQAARQRYPDAGLRLLAAGAAPRPRPQAVPRLPQLAQLAQQPGPPLAPALQQQQAQAQAQAEADPSGATLTDYTLSARAPAGGLQLSGLGAVAQLLPAALPSQQPPDPTADLHLGLDLAPKCQQRQRSPAASPHQKQQHGAARRPAPQALLAARQQRFGPLPYTTRKAQAAARRAWLEAHRNELMALVRAVPGALPSARARLEATRAAVAALPHEALAAMFDRIDCEIAEFGLSCVQEDEEDEDEEEEGSGDGVDDEWGEQPEPGGESGPAGGGAAIELGFSASSAEAGGIEGMIGPLGDATFLTAVGLTGQLPCGGEAAGEEAQQQRQQRGVGAWEEEEGKPGWVDQDPTERLAVALGLDVRLLAHRTAPPGAPRGDRGAAAARLRHALAHPLVEAGAGGAPRQHHVRATAASVAKRRPRAEPAAAGAGARVTPAAAKTRVRPVVALTSVAAAIRSRLQALESSLVKQLEEKAQRITAAAAAAAATAAGLQAAAPAGSEQPAESAAAAVGAGDGGARYASAGPAATGLGGSEGGAGAAAEAQRPAVADQEAAAATAWAEAAAAPSADAVGSVAEAAAYG</sequence>
<dbReference type="STRING" id="307507.A0A2V0PFF3"/>
<feature type="region of interest" description="Disordered" evidence="2">
    <location>
        <begin position="286"/>
        <end position="326"/>
    </location>
</feature>
<keyword evidence="1" id="KW-0175">Coiled coil</keyword>
<proteinExistence type="predicted"/>
<evidence type="ECO:0000313" key="3">
    <source>
        <dbReference type="EMBL" id="GBF96620.1"/>
    </source>
</evidence>
<feature type="compositionally biased region" description="Low complexity" evidence="2">
    <location>
        <begin position="60"/>
        <end position="90"/>
    </location>
</feature>
<feature type="region of interest" description="Disordered" evidence="2">
    <location>
        <begin position="171"/>
        <end position="196"/>
    </location>
</feature>
<evidence type="ECO:0000313" key="4">
    <source>
        <dbReference type="Proteomes" id="UP000247498"/>
    </source>
</evidence>
<dbReference type="OrthoDB" id="10674172at2759"/>
<feature type="compositionally biased region" description="Low complexity" evidence="2">
    <location>
        <begin position="587"/>
        <end position="601"/>
    </location>
</feature>
<feature type="compositionally biased region" description="Gly residues" evidence="2">
    <location>
        <begin position="315"/>
        <end position="324"/>
    </location>
</feature>
<feature type="region of interest" description="Disordered" evidence="2">
    <location>
        <begin position="16"/>
        <end position="115"/>
    </location>
</feature>
<dbReference type="Proteomes" id="UP000247498">
    <property type="component" value="Unassembled WGS sequence"/>
</dbReference>